<dbReference type="RefSeq" id="WP_108995822.1">
    <property type="nucleotide sequence ID" value="NZ_BDQX01000403.1"/>
</dbReference>
<evidence type="ECO:0000256" key="4">
    <source>
        <dbReference type="ARBA" id="ARBA00022475"/>
    </source>
</evidence>
<feature type="domain" description="HAMP" evidence="16">
    <location>
        <begin position="170"/>
        <end position="222"/>
    </location>
</feature>
<evidence type="ECO:0000256" key="2">
    <source>
        <dbReference type="ARBA" id="ARBA00004651"/>
    </source>
</evidence>
<organism evidence="17 18">
    <name type="scientific">Paenibacillus agaridevorans</name>
    <dbReference type="NCBI Taxonomy" id="171404"/>
    <lineage>
        <taxon>Bacteria</taxon>
        <taxon>Bacillati</taxon>
        <taxon>Bacillota</taxon>
        <taxon>Bacilli</taxon>
        <taxon>Bacillales</taxon>
        <taxon>Paenibacillaceae</taxon>
        <taxon>Paenibacillus</taxon>
    </lineage>
</organism>
<dbReference type="CDD" id="cd06225">
    <property type="entry name" value="HAMP"/>
    <property type="match status" value="1"/>
</dbReference>
<dbReference type="Gene3D" id="6.10.340.10">
    <property type="match status" value="1"/>
</dbReference>
<dbReference type="InterPro" id="IPR036097">
    <property type="entry name" value="HisK_dim/P_sf"/>
</dbReference>
<dbReference type="InterPro" id="IPR036890">
    <property type="entry name" value="HATPase_C_sf"/>
</dbReference>
<dbReference type="SMART" id="SM00304">
    <property type="entry name" value="HAMP"/>
    <property type="match status" value="1"/>
</dbReference>
<dbReference type="InterPro" id="IPR005467">
    <property type="entry name" value="His_kinase_dom"/>
</dbReference>
<dbReference type="InterPro" id="IPR050428">
    <property type="entry name" value="TCS_sensor_his_kinase"/>
</dbReference>
<keyword evidence="6" id="KW-0808">Transferase</keyword>
<keyword evidence="9 17" id="KW-0418">Kinase</keyword>
<evidence type="ECO:0000256" key="3">
    <source>
        <dbReference type="ARBA" id="ARBA00012438"/>
    </source>
</evidence>
<dbReference type="Pfam" id="PF00672">
    <property type="entry name" value="HAMP"/>
    <property type="match status" value="1"/>
</dbReference>
<dbReference type="SUPFAM" id="SSF47384">
    <property type="entry name" value="Homodimeric domain of signal transducing histidine kinase"/>
    <property type="match status" value="1"/>
</dbReference>
<protein>
    <recommendedName>
        <fullName evidence="3">histidine kinase</fullName>
        <ecNumber evidence="3">2.7.13.3</ecNumber>
    </recommendedName>
</protein>
<evidence type="ECO:0000256" key="6">
    <source>
        <dbReference type="ARBA" id="ARBA00022679"/>
    </source>
</evidence>
<dbReference type="PROSITE" id="PS50109">
    <property type="entry name" value="HIS_KIN"/>
    <property type="match status" value="1"/>
</dbReference>
<evidence type="ECO:0000256" key="9">
    <source>
        <dbReference type="ARBA" id="ARBA00022777"/>
    </source>
</evidence>
<sequence length="454" mass="49758">MTVRRKLFLAMAALVASLSLIHILIAVFVVNGALKYMDIANRDEEIAHLADRLLDYYNAHDKTWSGIDATNQFSSDDAGPLETSFLLLSKNRELLLLAGSRNEAEIRAFGEKHDLLADGVEVGILYYYHPEAANLAKLQYGIGSSVTVILLAFSVILLLVSLIAAYWLAKRITAPLQALVPAIDRLGSGELGAQVPVLGKDEYGKVAESFNAMSTQLERTEMARRSLVADVAHELRTPLTILQGQLDLLQQQGRAAEPHELLSLQDELIRLGKLVNDLHQLSMAEAHKLVLDRKPGSLEELLGRILNRYGEEAEERGMTLILEDRSGNPQLWLDWDRMTQVFLNLIGNAMRYTPDEGTITVEISAELEPAGSEASVVVAAIADTGPGIAPEHLPYIFDRFYRSDDARDRNSGGMGLGLAIAKEFVAVHGGSIEVKSKLGIGTTFIVKLPASQKK</sequence>
<accession>A0A2R5F0R2</accession>
<dbReference type="GO" id="GO:0005886">
    <property type="term" value="C:plasma membrane"/>
    <property type="evidence" value="ECO:0007669"/>
    <property type="project" value="UniProtKB-SubCell"/>
</dbReference>
<dbReference type="Pfam" id="PF00512">
    <property type="entry name" value="HisKA"/>
    <property type="match status" value="1"/>
</dbReference>
<keyword evidence="4" id="KW-1003">Cell membrane</keyword>
<dbReference type="Proteomes" id="UP000245202">
    <property type="component" value="Unassembled WGS sequence"/>
</dbReference>
<reference evidence="17 18" key="1">
    <citation type="submission" date="2017-08" db="EMBL/GenBank/DDBJ databases">
        <title>Substantial Increase in Enzyme Production by Combined Drug-Resistance Mutations in Paenibacillus agaridevorans.</title>
        <authorList>
            <person name="Tanaka Y."/>
            <person name="Funane K."/>
            <person name="Hosaka T."/>
            <person name="Shiwa Y."/>
            <person name="Fujita N."/>
            <person name="Miyazaki T."/>
            <person name="Yoshikawa H."/>
            <person name="Murakami K."/>
            <person name="Kasahara K."/>
            <person name="Inaoka T."/>
            <person name="Hiraga Y."/>
            <person name="Ochi K."/>
        </authorList>
    </citation>
    <scope>NUCLEOTIDE SEQUENCE [LARGE SCALE GENOMIC DNA]</scope>
    <source>
        <strain evidence="17 18">T-3040</strain>
    </source>
</reference>
<gene>
    <name evidence="17" type="ORF">PAT3040_06362</name>
</gene>
<dbReference type="SMART" id="SM00388">
    <property type="entry name" value="HisKA"/>
    <property type="match status" value="1"/>
</dbReference>
<evidence type="ECO:0000256" key="11">
    <source>
        <dbReference type="ARBA" id="ARBA00022989"/>
    </source>
</evidence>
<dbReference type="Gene3D" id="1.10.287.130">
    <property type="match status" value="1"/>
</dbReference>
<dbReference type="PROSITE" id="PS50885">
    <property type="entry name" value="HAMP"/>
    <property type="match status" value="1"/>
</dbReference>
<dbReference type="InterPro" id="IPR003594">
    <property type="entry name" value="HATPase_dom"/>
</dbReference>
<keyword evidence="5" id="KW-0597">Phosphoprotein</keyword>
<dbReference type="SUPFAM" id="SSF55874">
    <property type="entry name" value="ATPase domain of HSP90 chaperone/DNA topoisomerase II/histidine kinase"/>
    <property type="match status" value="1"/>
</dbReference>
<dbReference type="AlphaFoldDB" id="A0A2R5F0R2"/>
<dbReference type="EC" id="2.7.13.3" evidence="3"/>
<name>A0A2R5F0R2_9BACL</name>
<dbReference type="SMART" id="SM00387">
    <property type="entry name" value="HATPase_c"/>
    <property type="match status" value="1"/>
</dbReference>
<evidence type="ECO:0000256" key="8">
    <source>
        <dbReference type="ARBA" id="ARBA00022741"/>
    </source>
</evidence>
<evidence type="ECO:0000256" key="10">
    <source>
        <dbReference type="ARBA" id="ARBA00022840"/>
    </source>
</evidence>
<evidence type="ECO:0000256" key="12">
    <source>
        <dbReference type="ARBA" id="ARBA00023012"/>
    </source>
</evidence>
<evidence type="ECO:0000256" key="13">
    <source>
        <dbReference type="ARBA" id="ARBA00023136"/>
    </source>
</evidence>
<evidence type="ECO:0000256" key="7">
    <source>
        <dbReference type="ARBA" id="ARBA00022692"/>
    </source>
</evidence>
<dbReference type="InterPro" id="IPR003661">
    <property type="entry name" value="HisK_dim/P_dom"/>
</dbReference>
<evidence type="ECO:0000256" key="1">
    <source>
        <dbReference type="ARBA" id="ARBA00000085"/>
    </source>
</evidence>
<feature type="transmembrane region" description="Helical" evidence="14">
    <location>
        <begin position="7"/>
        <end position="30"/>
    </location>
</feature>
<proteinExistence type="predicted"/>
<evidence type="ECO:0000256" key="14">
    <source>
        <dbReference type="SAM" id="Phobius"/>
    </source>
</evidence>
<keyword evidence="10" id="KW-0067">ATP-binding</keyword>
<dbReference type="GO" id="GO:0000155">
    <property type="term" value="F:phosphorelay sensor kinase activity"/>
    <property type="evidence" value="ECO:0007669"/>
    <property type="project" value="InterPro"/>
</dbReference>
<dbReference type="SUPFAM" id="SSF158472">
    <property type="entry name" value="HAMP domain-like"/>
    <property type="match status" value="1"/>
</dbReference>
<comment type="catalytic activity">
    <reaction evidence="1">
        <text>ATP + protein L-histidine = ADP + protein N-phospho-L-histidine.</text>
        <dbReference type="EC" id="2.7.13.3"/>
    </reaction>
</comment>
<comment type="caution">
    <text evidence="17">The sequence shown here is derived from an EMBL/GenBank/DDBJ whole genome shotgun (WGS) entry which is preliminary data.</text>
</comment>
<comment type="subcellular location">
    <subcellularLocation>
        <location evidence="2">Cell membrane</location>
        <topology evidence="2">Multi-pass membrane protein</topology>
    </subcellularLocation>
</comment>
<dbReference type="GO" id="GO:0005524">
    <property type="term" value="F:ATP binding"/>
    <property type="evidence" value="ECO:0007669"/>
    <property type="project" value="UniProtKB-KW"/>
</dbReference>
<evidence type="ECO:0000256" key="5">
    <source>
        <dbReference type="ARBA" id="ARBA00022553"/>
    </source>
</evidence>
<dbReference type="InterPro" id="IPR003660">
    <property type="entry name" value="HAMP_dom"/>
</dbReference>
<keyword evidence="7 14" id="KW-0812">Transmembrane</keyword>
<feature type="domain" description="Histidine kinase" evidence="15">
    <location>
        <begin position="230"/>
        <end position="452"/>
    </location>
</feature>
<evidence type="ECO:0000259" key="16">
    <source>
        <dbReference type="PROSITE" id="PS50885"/>
    </source>
</evidence>
<dbReference type="Pfam" id="PF02518">
    <property type="entry name" value="HATPase_c"/>
    <property type="match status" value="1"/>
</dbReference>
<dbReference type="CDD" id="cd00082">
    <property type="entry name" value="HisKA"/>
    <property type="match status" value="1"/>
</dbReference>
<dbReference type="Gene3D" id="3.30.565.10">
    <property type="entry name" value="Histidine kinase-like ATPase, C-terminal domain"/>
    <property type="match status" value="1"/>
</dbReference>
<dbReference type="PRINTS" id="PR00344">
    <property type="entry name" value="BCTRLSENSOR"/>
</dbReference>
<keyword evidence="11 14" id="KW-1133">Transmembrane helix</keyword>
<keyword evidence="12" id="KW-0902">Two-component regulatory system</keyword>
<dbReference type="PANTHER" id="PTHR45436:SF5">
    <property type="entry name" value="SENSOR HISTIDINE KINASE TRCS"/>
    <property type="match status" value="1"/>
</dbReference>
<evidence type="ECO:0000259" key="15">
    <source>
        <dbReference type="PROSITE" id="PS50109"/>
    </source>
</evidence>
<evidence type="ECO:0000313" key="17">
    <source>
        <dbReference type="EMBL" id="GBG11539.1"/>
    </source>
</evidence>
<dbReference type="InterPro" id="IPR004358">
    <property type="entry name" value="Sig_transdc_His_kin-like_C"/>
</dbReference>
<dbReference type="PANTHER" id="PTHR45436">
    <property type="entry name" value="SENSOR HISTIDINE KINASE YKOH"/>
    <property type="match status" value="1"/>
</dbReference>
<keyword evidence="18" id="KW-1185">Reference proteome</keyword>
<dbReference type="FunFam" id="3.30.565.10:FF:000006">
    <property type="entry name" value="Sensor histidine kinase WalK"/>
    <property type="match status" value="1"/>
</dbReference>
<evidence type="ECO:0000313" key="18">
    <source>
        <dbReference type="Proteomes" id="UP000245202"/>
    </source>
</evidence>
<keyword evidence="13 14" id="KW-0472">Membrane</keyword>
<feature type="transmembrane region" description="Helical" evidence="14">
    <location>
        <begin position="148"/>
        <end position="169"/>
    </location>
</feature>
<keyword evidence="8" id="KW-0547">Nucleotide-binding</keyword>
<dbReference type="CDD" id="cd00075">
    <property type="entry name" value="HATPase"/>
    <property type="match status" value="1"/>
</dbReference>
<dbReference type="EMBL" id="BDQX01000403">
    <property type="protein sequence ID" value="GBG11539.1"/>
    <property type="molecule type" value="Genomic_DNA"/>
</dbReference>